<evidence type="ECO:0000256" key="1">
    <source>
        <dbReference type="ARBA" id="ARBA00009437"/>
    </source>
</evidence>
<dbReference type="InterPro" id="IPR036388">
    <property type="entry name" value="WH-like_DNA-bd_sf"/>
</dbReference>
<dbReference type="Gene3D" id="1.10.10.10">
    <property type="entry name" value="Winged helix-like DNA-binding domain superfamily/Winged helix DNA-binding domain"/>
    <property type="match status" value="1"/>
</dbReference>
<dbReference type="NCBIfam" id="TIGR03298">
    <property type="entry name" value="argP"/>
    <property type="match status" value="1"/>
</dbReference>
<dbReference type="InterPro" id="IPR005119">
    <property type="entry name" value="LysR_subst-bd"/>
</dbReference>
<dbReference type="RefSeq" id="WP_043919121.1">
    <property type="nucleotide sequence ID" value="NZ_FZPF01000004.1"/>
</dbReference>
<dbReference type="InterPro" id="IPR000847">
    <property type="entry name" value="LysR_HTH_N"/>
</dbReference>
<dbReference type="EMBL" id="JYFE01000041">
    <property type="protein sequence ID" value="KIT16071.1"/>
    <property type="molecule type" value="Genomic_DNA"/>
</dbReference>
<dbReference type="NCBIfam" id="NF002964">
    <property type="entry name" value="PRK03635.1"/>
    <property type="match status" value="1"/>
</dbReference>
<dbReference type="PROSITE" id="PS50931">
    <property type="entry name" value="HTH_LYSR"/>
    <property type="match status" value="1"/>
</dbReference>
<evidence type="ECO:0000256" key="4">
    <source>
        <dbReference type="ARBA" id="ARBA00023163"/>
    </source>
</evidence>
<protein>
    <submittedName>
        <fullName evidence="6">Putative HTH-type transcriptional regulator</fullName>
    </submittedName>
</protein>
<keyword evidence="4" id="KW-0804">Transcription</keyword>
<sequence>MFAPTLLATLDAVCETGSFDLAAARVGVTPSAVSQRMKALAEAAGGALFVRLGPAEPTALGRRLLRHAREMAALDAALAADLGQEGAPPALAIAINADSLETWAVPALAAVEGLRFDVVIDDQDHSADLLRRGEVSAAVTAQTRPLPGCDAYPLGALRYLAACSPGFRDRWFPDGPDAAALARAPTLRFNPKDALQTRWIRQVTGEAINPPAHSLPATSPLQAALRAGLAWGVNPEGLMRPDLEAGHLVELIPGATLETPLTWQVSRVMADVLAPLTRAMRRAARDGM</sequence>
<dbReference type="InterPro" id="IPR017685">
    <property type="entry name" value="ArgP"/>
</dbReference>
<evidence type="ECO:0000313" key="7">
    <source>
        <dbReference type="Proteomes" id="UP000032232"/>
    </source>
</evidence>
<evidence type="ECO:0000313" key="6">
    <source>
        <dbReference type="EMBL" id="KIT16071.1"/>
    </source>
</evidence>
<dbReference type="SUPFAM" id="SSF53850">
    <property type="entry name" value="Periplasmic binding protein-like II"/>
    <property type="match status" value="1"/>
</dbReference>
<keyword evidence="7" id="KW-1185">Reference proteome</keyword>
<dbReference type="InterPro" id="IPR036390">
    <property type="entry name" value="WH_DNA-bd_sf"/>
</dbReference>
<dbReference type="OrthoDB" id="3252676at2"/>
<dbReference type="PANTHER" id="PTHR30579">
    <property type="entry name" value="TRANSCRIPTIONAL REGULATOR"/>
    <property type="match status" value="1"/>
</dbReference>
<dbReference type="SUPFAM" id="SSF46785">
    <property type="entry name" value="Winged helix' DNA-binding domain"/>
    <property type="match status" value="1"/>
</dbReference>
<reference evidence="6 7" key="1">
    <citation type="submission" date="2015-02" db="EMBL/GenBank/DDBJ databases">
        <title>Genome Sequence of Jannaschia aquimarina DSM28248, a member of the Roseobacter clade.</title>
        <authorList>
            <person name="Voget S."/>
            <person name="Daniel R."/>
        </authorList>
    </citation>
    <scope>NUCLEOTIDE SEQUENCE [LARGE SCALE GENOMIC DNA]</scope>
    <source>
        <strain evidence="6 7">GSW-M26</strain>
    </source>
</reference>
<dbReference type="GO" id="GO:0003700">
    <property type="term" value="F:DNA-binding transcription factor activity"/>
    <property type="evidence" value="ECO:0007669"/>
    <property type="project" value="InterPro"/>
</dbReference>
<dbReference type="Pfam" id="PF03466">
    <property type="entry name" value="LysR_substrate"/>
    <property type="match status" value="1"/>
</dbReference>
<comment type="similarity">
    <text evidence="1">Belongs to the LysR transcriptional regulatory family.</text>
</comment>
<accession>A0A0D1EGM9</accession>
<dbReference type="Gene3D" id="3.40.190.290">
    <property type="match status" value="1"/>
</dbReference>
<comment type="caution">
    <text evidence="6">The sequence shown here is derived from an EMBL/GenBank/DDBJ whole genome shotgun (WGS) entry which is preliminary data.</text>
</comment>
<keyword evidence="2" id="KW-0805">Transcription regulation</keyword>
<proteinExistence type="inferred from homology"/>
<dbReference type="Pfam" id="PF00126">
    <property type="entry name" value="HTH_1"/>
    <property type="match status" value="1"/>
</dbReference>
<dbReference type="GO" id="GO:0003677">
    <property type="term" value="F:DNA binding"/>
    <property type="evidence" value="ECO:0007669"/>
    <property type="project" value="UniProtKB-KW"/>
</dbReference>
<dbReference type="Proteomes" id="UP000032232">
    <property type="component" value="Unassembled WGS sequence"/>
</dbReference>
<organism evidence="6 7">
    <name type="scientific">Jannaschia aquimarina</name>
    <dbReference type="NCBI Taxonomy" id="935700"/>
    <lineage>
        <taxon>Bacteria</taxon>
        <taxon>Pseudomonadati</taxon>
        <taxon>Pseudomonadota</taxon>
        <taxon>Alphaproteobacteria</taxon>
        <taxon>Rhodobacterales</taxon>
        <taxon>Roseobacteraceae</taxon>
        <taxon>Jannaschia</taxon>
    </lineage>
</organism>
<evidence type="ECO:0000256" key="2">
    <source>
        <dbReference type="ARBA" id="ARBA00023015"/>
    </source>
</evidence>
<dbReference type="PANTHER" id="PTHR30579:SF2">
    <property type="entry name" value="HTH-TYPE TRANSCRIPTIONAL REGULATOR ARGP"/>
    <property type="match status" value="1"/>
</dbReference>
<dbReference type="InterPro" id="IPR050176">
    <property type="entry name" value="LTTR"/>
</dbReference>
<gene>
    <name evidence="6" type="ORF">jaqu_23430</name>
</gene>
<evidence type="ECO:0000256" key="3">
    <source>
        <dbReference type="ARBA" id="ARBA00023125"/>
    </source>
</evidence>
<keyword evidence="3" id="KW-0238">DNA-binding</keyword>
<feature type="domain" description="HTH lysR-type" evidence="5">
    <location>
        <begin position="4"/>
        <end position="58"/>
    </location>
</feature>
<name>A0A0D1EGM9_9RHOB</name>
<dbReference type="AlphaFoldDB" id="A0A0D1EGM9"/>
<evidence type="ECO:0000259" key="5">
    <source>
        <dbReference type="PROSITE" id="PS50931"/>
    </source>
</evidence>
<dbReference type="PATRIC" id="fig|935700.4.peg.2413"/>
<dbReference type="STRING" id="935700.jaqu_23430"/>